<evidence type="ECO:0000256" key="1">
    <source>
        <dbReference type="ARBA" id="ARBA00004571"/>
    </source>
</evidence>
<keyword evidence="11" id="KW-1185">Reference proteome</keyword>
<organism evidence="10 11">
    <name type="scientific">Niveispirillum cyanobacteriorum</name>
    <dbReference type="NCBI Taxonomy" id="1612173"/>
    <lineage>
        <taxon>Bacteria</taxon>
        <taxon>Pseudomonadati</taxon>
        <taxon>Pseudomonadota</taxon>
        <taxon>Alphaproteobacteria</taxon>
        <taxon>Rhodospirillales</taxon>
        <taxon>Azospirillaceae</taxon>
        <taxon>Niveispirillum</taxon>
    </lineage>
</organism>
<dbReference type="GO" id="GO:0009279">
    <property type="term" value="C:cell outer membrane"/>
    <property type="evidence" value="ECO:0007669"/>
    <property type="project" value="UniProtKB-SubCell"/>
</dbReference>
<accession>A0A2K9NHS4</accession>
<evidence type="ECO:0000256" key="2">
    <source>
        <dbReference type="ARBA" id="ARBA00022448"/>
    </source>
</evidence>
<dbReference type="EMBL" id="CP025612">
    <property type="protein sequence ID" value="AUN32644.1"/>
    <property type="molecule type" value="Genomic_DNA"/>
</dbReference>
<dbReference type="OrthoDB" id="7582244at2"/>
<dbReference type="AlphaFoldDB" id="A0A2K9NHS4"/>
<dbReference type="InterPro" id="IPR012910">
    <property type="entry name" value="Plug_dom"/>
</dbReference>
<evidence type="ECO:0000256" key="3">
    <source>
        <dbReference type="ARBA" id="ARBA00022452"/>
    </source>
</evidence>
<dbReference type="Gene3D" id="2.170.130.10">
    <property type="entry name" value="TonB-dependent receptor, plug domain"/>
    <property type="match status" value="1"/>
</dbReference>
<comment type="subcellular location">
    <subcellularLocation>
        <location evidence="1 8">Cell outer membrane</location>
        <topology evidence="1 8">Multi-pass membrane protein</topology>
    </subcellularLocation>
</comment>
<evidence type="ECO:0000256" key="4">
    <source>
        <dbReference type="ARBA" id="ARBA00022692"/>
    </source>
</evidence>
<dbReference type="Proteomes" id="UP000234752">
    <property type="component" value="Chromosome eg_2"/>
</dbReference>
<evidence type="ECO:0000313" key="10">
    <source>
        <dbReference type="EMBL" id="AUN32644.1"/>
    </source>
</evidence>
<keyword evidence="3 8" id="KW-1134">Transmembrane beta strand</keyword>
<evidence type="ECO:0000256" key="7">
    <source>
        <dbReference type="ARBA" id="ARBA00023237"/>
    </source>
</evidence>
<gene>
    <name evidence="10" type="ORF">C0V82_20185</name>
</gene>
<protein>
    <submittedName>
        <fullName evidence="10">Uncharacterized protein</fullName>
    </submittedName>
</protein>
<dbReference type="InterPro" id="IPR036942">
    <property type="entry name" value="Beta-barrel_TonB_sf"/>
</dbReference>
<dbReference type="InterPro" id="IPR000531">
    <property type="entry name" value="Beta-barrel_TonB"/>
</dbReference>
<evidence type="ECO:0000256" key="9">
    <source>
        <dbReference type="RuleBase" id="RU003357"/>
    </source>
</evidence>
<dbReference type="PANTHER" id="PTHR47234:SF2">
    <property type="entry name" value="TONB-DEPENDENT RECEPTOR"/>
    <property type="match status" value="1"/>
</dbReference>
<dbReference type="KEGG" id="ncb:C0V82_20185"/>
<reference evidence="10 11" key="1">
    <citation type="submission" date="2017-12" db="EMBL/GenBank/DDBJ databases">
        <title>Genomes of bacteria within cyanobacterial aggregates.</title>
        <authorList>
            <person name="Cai H."/>
        </authorList>
    </citation>
    <scope>NUCLEOTIDE SEQUENCE [LARGE SCALE GENOMIC DNA]</scope>
    <source>
        <strain evidence="10 11">TH16</strain>
    </source>
</reference>
<dbReference type="InterPro" id="IPR037066">
    <property type="entry name" value="Plug_dom_sf"/>
</dbReference>
<evidence type="ECO:0000313" key="11">
    <source>
        <dbReference type="Proteomes" id="UP000234752"/>
    </source>
</evidence>
<dbReference type="Pfam" id="PF07715">
    <property type="entry name" value="Plug"/>
    <property type="match status" value="1"/>
</dbReference>
<keyword evidence="5 9" id="KW-0798">TonB box</keyword>
<evidence type="ECO:0000256" key="5">
    <source>
        <dbReference type="ARBA" id="ARBA00023077"/>
    </source>
</evidence>
<dbReference type="RefSeq" id="WP_102114177.1">
    <property type="nucleotide sequence ID" value="NZ_BMGN01000010.1"/>
</dbReference>
<dbReference type="Gene3D" id="2.40.170.20">
    <property type="entry name" value="TonB-dependent receptor, beta-barrel domain"/>
    <property type="match status" value="1"/>
</dbReference>
<evidence type="ECO:0000256" key="6">
    <source>
        <dbReference type="ARBA" id="ARBA00023136"/>
    </source>
</evidence>
<keyword evidence="2 8" id="KW-0813">Transport</keyword>
<sequence length="950" mass="101382">MKSTTFLRKLLLGASALCLSHPALAQIASSNAGEAGKTSGDDTLVLEEIVVTGSRVIRDGSASPTPLTTIDSSALFAAAPSGSISDALNNLPVFSGSRNSFSNPGSNATGVQGGNGNANVLNLRNLGAYRTLVLFDGHRVPPTLYNSAVDVDIIPQALIKRVDVVTGGVSAVYGSDAVSGVVNYVLNRNFNGFQANAEMGVSQEGDAKNRNVSAAFGFDIGSNGHFEASVQRRENDGILNRAYDRDWNNLVALQGAGTAANPFVLNSDVRLRTFSFGGLITSTGLYNGQHFETNGVLTTFDRGTSTGSSCCQIGGDGAYQNSSMVSPSEGTQLFGRLDYDLTENVHFFAQASANLKENTGYTGWNQLTGLTISTANPFLSAEYRNAFAAAGRTTFTMNKIWQDAPRLEAVAKTDQYYYITGLEGDLGGFNWNASYSHGSSRLDTTVNNLPNAQRLSAALDAVVNPATGSIVCQASLTNAFYAGCVPLNLFGPTSSSQQALDYVLGSVNFLTHTKMDAGDFAISGSLFDNWAGPVNVALSGEARRISFDAASTASPTDLANCAGLRYNCTATTTLYPTTYPRSGKVTQSVKEAAIEVEVPLLADMAFVKALNLNGAARYTDYSTSGDYGTWKVGGVWEVDDALKFRGTVSRDIRAPTLYDLFQPTTIINGNFVDTKTNTAVFVPSINDGNKDLSAEVGRTHTIGAVYAPEFLPGATFTLDYYKTVVNDAITIVQGFNAAIQNACYGSNGTSPYCALIQRNAAGTVTAFYNKPQNIARVRTWGLDAEFGYSTEVFDRPLGLRVMANYQPHIYYEQPGIATIDQGGAGWGQNGLMPSPSVQLSAFLSYQATDEFKVDVFQRWRNAFKRSGVEGQVFADPHVSPYGTTNLTFTYDTGSAWKINSSSIYLSVTNVFDATPPLSGYYSGTTSAGQSFEFSDDPTGRAFLIGFRIRG</sequence>
<dbReference type="InterPro" id="IPR039426">
    <property type="entry name" value="TonB-dep_rcpt-like"/>
</dbReference>
<dbReference type="PANTHER" id="PTHR47234">
    <property type="match status" value="1"/>
</dbReference>
<keyword evidence="6 8" id="KW-0472">Membrane</keyword>
<dbReference type="Pfam" id="PF00593">
    <property type="entry name" value="TonB_dep_Rec_b-barrel"/>
    <property type="match status" value="1"/>
</dbReference>
<name>A0A2K9NHS4_9PROT</name>
<dbReference type="PROSITE" id="PS52016">
    <property type="entry name" value="TONB_DEPENDENT_REC_3"/>
    <property type="match status" value="1"/>
</dbReference>
<dbReference type="SUPFAM" id="SSF56935">
    <property type="entry name" value="Porins"/>
    <property type="match status" value="1"/>
</dbReference>
<evidence type="ECO:0000256" key="8">
    <source>
        <dbReference type="PROSITE-ProRule" id="PRU01360"/>
    </source>
</evidence>
<proteinExistence type="inferred from homology"/>
<keyword evidence="7 8" id="KW-0998">Cell outer membrane</keyword>
<keyword evidence="4 8" id="KW-0812">Transmembrane</keyword>
<comment type="similarity">
    <text evidence="8 9">Belongs to the TonB-dependent receptor family.</text>
</comment>